<feature type="domain" description="Integral membrane bound transporter" evidence="8">
    <location>
        <begin position="199"/>
        <end position="324"/>
    </location>
</feature>
<accession>A0ABV9XLB0</accession>
<dbReference type="Pfam" id="PF13515">
    <property type="entry name" value="FUSC_2"/>
    <property type="match status" value="1"/>
</dbReference>
<feature type="transmembrane region" description="Helical" evidence="7">
    <location>
        <begin position="26"/>
        <end position="54"/>
    </location>
</feature>
<feature type="transmembrane region" description="Helical" evidence="7">
    <location>
        <begin position="114"/>
        <end position="131"/>
    </location>
</feature>
<evidence type="ECO:0000256" key="4">
    <source>
        <dbReference type="ARBA" id="ARBA00022989"/>
    </source>
</evidence>
<keyword evidence="10" id="KW-1185">Reference proteome</keyword>
<evidence type="ECO:0000313" key="9">
    <source>
        <dbReference type="EMBL" id="MFC5025313.1"/>
    </source>
</evidence>
<dbReference type="RefSeq" id="WP_345692936.1">
    <property type="nucleotide sequence ID" value="NZ_BAABIT010000001.1"/>
</dbReference>
<keyword evidence="4 7" id="KW-1133">Transmembrane helix</keyword>
<feature type="transmembrane region" description="Helical" evidence="7">
    <location>
        <begin position="143"/>
        <end position="162"/>
    </location>
</feature>
<reference evidence="10" key="1">
    <citation type="journal article" date="2019" name="Int. J. Syst. Evol. Microbiol.">
        <title>The Global Catalogue of Microorganisms (GCM) 10K type strain sequencing project: providing services to taxonomists for standard genome sequencing and annotation.</title>
        <authorList>
            <consortium name="The Broad Institute Genomics Platform"/>
            <consortium name="The Broad Institute Genome Sequencing Center for Infectious Disease"/>
            <person name="Wu L."/>
            <person name="Ma J."/>
        </authorList>
    </citation>
    <scope>NUCLEOTIDE SEQUENCE [LARGE SCALE GENOMIC DNA]</scope>
    <source>
        <strain evidence="10">CGMCC 4.1648</strain>
    </source>
</reference>
<evidence type="ECO:0000256" key="6">
    <source>
        <dbReference type="ARBA" id="ARBA00043993"/>
    </source>
</evidence>
<feature type="transmembrane region" description="Helical" evidence="7">
    <location>
        <begin position="315"/>
        <end position="337"/>
    </location>
</feature>
<gene>
    <name evidence="9" type="ORF">ACFPM3_24620</name>
</gene>
<evidence type="ECO:0000259" key="8">
    <source>
        <dbReference type="Pfam" id="PF13515"/>
    </source>
</evidence>
<dbReference type="InterPro" id="IPR049453">
    <property type="entry name" value="Memb_transporter_dom"/>
</dbReference>
<feature type="transmembrane region" description="Helical" evidence="7">
    <location>
        <begin position="239"/>
        <end position="256"/>
    </location>
</feature>
<evidence type="ECO:0000256" key="2">
    <source>
        <dbReference type="ARBA" id="ARBA00022475"/>
    </source>
</evidence>
<keyword evidence="5 7" id="KW-0472">Membrane</keyword>
<comment type="subcellular location">
    <subcellularLocation>
        <location evidence="1">Cell membrane</location>
        <topology evidence="1">Multi-pass membrane protein</topology>
    </subcellularLocation>
</comment>
<dbReference type="PANTHER" id="PTHR30509">
    <property type="entry name" value="P-HYDROXYBENZOIC ACID EFFLUX PUMP SUBUNIT-RELATED"/>
    <property type="match status" value="1"/>
</dbReference>
<evidence type="ECO:0000256" key="7">
    <source>
        <dbReference type="SAM" id="Phobius"/>
    </source>
</evidence>
<dbReference type="EMBL" id="JBHSJD010000020">
    <property type="protein sequence ID" value="MFC5025313.1"/>
    <property type="molecule type" value="Genomic_DNA"/>
</dbReference>
<evidence type="ECO:0000256" key="1">
    <source>
        <dbReference type="ARBA" id="ARBA00004651"/>
    </source>
</evidence>
<dbReference type="Proteomes" id="UP001595829">
    <property type="component" value="Unassembled WGS sequence"/>
</dbReference>
<evidence type="ECO:0000313" key="10">
    <source>
        <dbReference type="Proteomes" id="UP001595829"/>
    </source>
</evidence>
<keyword evidence="2" id="KW-1003">Cell membrane</keyword>
<comment type="similarity">
    <text evidence="6">Belongs to the YccS/YhfK family.</text>
</comment>
<evidence type="ECO:0000256" key="3">
    <source>
        <dbReference type="ARBA" id="ARBA00022692"/>
    </source>
</evidence>
<protein>
    <submittedName>
        <fullName evidence="9">FUSC family protein</fullName>
    </submittedName>
</protein>
<dbReference type="PANTHER" id="PTHR30509:SF9">
    <property type="entry name" value="MULTIDRUG RESISTANCE PROTEIN MDTO"/>
    <property type="match status" value="1"/>
</dbReference>
<comment type="caution">
    <text evidence="9">The sequence shown here is derived from an EMBL/GenBank/DDBJ whole genome shotgun (WGS) entry which is preliminary data.</text>
</comment>
<feature type="transmembrane region" description="Helical" evidence="7">
    <location>
        <begin position="66"/>
        <end position="85"/>
    </location>
</feature>
<feature type="transmembrane region" description="Helical" evidence="7">
    <location>
        <begin position="286"/>
        <end position="303"/>
    </location>
</feature>
<organism evidence="9 10">
    <name type="scientific">Streptomyces coeruleoprunus</name>
    <dbReference type="NCBI Taxonomy" id="285563"/>
    <lineage>
        <taxon>Bacteria</taxon>
        <taxon>Bacillati</taxon>
        <taxon>Actinomycetota</taxon>
        <taxon>Actinomycetes</taxon>
        <taxon>Kitasatosporales</taxon>
        <taxon>Streptomycetaceae</taxon>
        <taxon>Streptomyces</taxon>
    </lineage>
</organism>
<sequence length="524" mass="54599">MLKRMFVAPDPGRLRLRSATRSVLGIGPAVAVCGLTGHSLPAVITGGLAALLALFTVTDATVRGQAVTTALLPVVGLPVLALAAVLHGEPLARDLAFLAVAGAGVYARRWGPRGHSLGVFAFMTYFVAQFLRSEPAQLPELYSAVLLAVLTSSVVRFGLWCYERRLPPPAVPGLPGGGTGLARATTRQAVQVAVAGAFALAVGQLLSQERWYWAVGAAWWIFVNTTSRGETLVRGFRRVLGTVVGIVAGLAVAVPVHGSVAPTAALVAVCVFGIFYTAAVSYSWMMFFVTVMVSLLYGLLGVLDPSLLALRVAETGVGALGAALAVLFVLPITTHAVNDAWIQQALRCVHRCTAEAAARLAGSPTADPAPRVAELEALLGRVRLSIAPLVHPLSPLRARKARARQVLALLDDCAREVRGLAAVAADPDASHDARLAAACWRVEAAVQALVAPTADRTAAPAAPEAAAERRPARVVLPASAARAPHHPGAEAALHHLHGLERALADLATPLHTSPRAPLNTAQLV</sequence>
<name>A0ABV9XLB0_9ACTN</name>
<keyword evidence="3 7" id="KW-0812">Transmembrane</keyword>
<proteinExistence type="inferred from homology"/>
<evidence type="ECO:0000256" key="5">
    <source>
        <dbReference type="ARBA" id="ARBA00023136"/>
    </source>
</evidence>